<accession>A0A4U9WQ59</accession>
<reference evidence="1" key="1">
    <citation type="submission" date="2019-05" db="EMBL/GenBank/DDBJ databases">
        <authorList>
            <consortium name="Pathogen Informatics"/>
        </authorList>
    </citation>
    <scope>NUCLEOTIDE SEQUENCE [LARGE SCALE GENOMIC DNA]</scope>
    <source>
        <strain evidence="1">NCTC12965</strain>
    </source>
</reference>
<organism evidence="1">
    <name type="scientific">Serratia fonticola</name>
    <dbReference type="NCBI Taxonomy" id="47917"/>
    <lineage>
        <taxon>Bacteria</taxon>
        <taxon>Pseudomonadati</taxon>
        <taxon>Pseudomonadota</taxon>
        <taxon>Gammaproteobacteria</taxon>
        <taxon>Enterobacterales</taxon>
        <taxon>Yersiniaceae</taxon>
        <taxon>Serratia</taxon>
    </lineage>
</organism>
<sequence>MAFVQFVALGLGQEAKTDHLIERGGAEMAAGHPHQRMNITQATGAALDIRLQVVAGAVIALVALLLLDQLGVKEFGRRPEAVAENVLLQLQEQGDVAADHAGFDQVGGNGQVRQAFQQALFQRAHAVADFQLEIPQQGNEFTDASGLFIGQASLAEHQHVDIRQRVQFTTAIAADGQQRRFGDSVKAVKQPQPPQ</sequence>
<dbReference type="AlphaFoldDB" id="A0A4U9WQ59"/>
<proteinExistence type="predicted"/>
<evidence type="ECO:0000313" key="1">
    <source>
        <dbReference type="EMBL" id="VTR61751.1"/>
    </source>
</evidence>
<gene>
    <name evidence="1" type="ORF">NCTC12965_08939</name>
</gene>
<protein>
    <submittedName>
        <fullName evidence="1">Uncharacterized protein</fullName>
    </submittedName>
</protein>
<name>A0A4U9WQ59_SERFO</name>
<dbReference type="EMBL" id="CABEEZ010000169">
    <property type="protein sequence ID" value="VTR61751.1"/>
    <property type="molecule type" value="Genomic_DNA"/>
</dbReference>